<sequence>MADTTATLAYLRARTYTHSHSHSQPEPFIRHETAAATAFDADSGCEFDFDWYEIVTASYPDVFRFHSRTAGPSFGFGRPLE</sequence>
<proteinExistence type="predicted"/>
<dbReference type="AlphaFoldDB" id="A0A4R9ACS0"/>
<accession>A0A4R9ACS0</accession>
<name>A0A4R9ACS0_9MICO</name>
<organism evidence="1 2">
    <name type="scientific">Cryobacterium frigoriphilum</name>
    <dbReference type="NCBI Taxonomy" id="1259150"/>
    <lineage>
        <taxon>Bacteria</taxon>
        <taxon>Bacillati</taxon>
        <taxon>Actinomycetota</taxon>
        <taxon>Actinomycetes</taxon>
        <taxon>Micrococcales</taxon>
        <taxon>Microbacteriaceae</taxon>
        <taxon>Cryobacterium</taxon>
    </lineage>
</organism>
<evidence type="ECO:0000313" key="1">
    <source>
        <dbReference type="EMBL" id="TFD55840.1"/>
    </source>
</evidence>
<keyword evidence="2" id="KW-1185">Reference proteome</keyword>
<gene>
    <name evidence="1" type="ORF">E3T55_00510</name>
</gene>
<protein>
    <submittedName>
        <fullName evidence="1">Uncharacterized protein</fullName>
    </submittedName>
</protein>
<dbReference type="RefSeq" id="WP_134517628.1">
    <property type="nucleotide sequence ID" value="NZ_SOHE01000003.1"/>
</dbReference>
<evidence type="ECO:0000313" key="2">
    <source>
        <dbReference type="Proteomes" id="UP000297447"/>
    </source>
</evidence>
<dbReference type="Proteomes" id="UP000297447">
    <property type="component" value="Unassembled WGS sequence"/>
</dbReference>
<comment type="caution">
    <text evidence="1">The sequence shown here is derived from an EMBL/GenBank/DDBJ whole genome shotgun (WGS) entry which is preliminary data.</text>
</comment>
<reference evidence="1 2" key="1">
    <citation type="submission" date="2019-03" db="EMBL/GenBank/DDBJ databases">
        <title>Genomics of glacier-inhabiting Cryobacterium strains.</title>
        <authorList>
            <person name="Liu Q."/>
            <person name="Xin Y.-H."/>
        </authorList>
    </citation>
    <scope>NUCLEOTIDE SEQUENCE [LARGE SCALE GENOMIC DNA]</scope>
    <source>
        <strain evidence="1 2">Hh14</strain>
    </source>
</reference>
<dbReference type="EMBL" id="SOHE01000003">
    <property type="protein sequence ID" value="TFD55840.1"/>
    <property type="molecule type" value="Genomic_DNA"/>
</dbReference>